<dbReference type="KEGG" id="rpd:RPD_3658"/>
<dbReference type="EMBL" id="CP000283">
    <property type="protein sequence ID" value="ABE40881.1"/>
    <property type="molecule type" value="Genomic_DNA"/>
</dbReference>
<gene>
    <name evidence="1" type="ordered locus">RPD_3658</name>
</gene>
<evidence type="ECO:0008006" key="3">
    <source>
        <dbReference type="Google" id="ProtNLM"/>
    </source>
</evidence>
<dbReference type="AlphaFoldDB" id="Q132V8"/>
<reference evidence="1 2" key="1">
    <citation type="submission" date="2006-03" db="EMBL/GenBank/DDBJ databases">
        <title>Complete sequence of Rhodopseudomonas palustris BisB5.</title>
        <authorList>
            <consortium name="US DOE Joint Genome Institute"/>
            <person name="Copeland A."/>
            <person name="Lucas S."/>
            <person name="Lapidus A."/>
            <person name="Barry K."/>
            <person name="Detter J.C."/>
            <person name="Glavina del Rio T."/>
            <person name="Hammon N."/>
            <person name="Israni S."/>
            <person name="Dalin E."/>
            <person name="Tice H."/>
            <person name="Pitluck S."/>
            <person name="Chain P."/>
            <person name="Malfatti S."/>
            <person name="Shin M."/>
            <person name="Vergez L."/>
            <person name="Schmutz J."/>
            <person name="Larimer F."/>
            <person name="Land M."/>
            <person name="Hauser L."/>
            <person name="Pelletier D.A."/>
            <person name="Kyrpides N."/>
            <person name="Lykidis A."/>
            <person name="Oda Y."/>
            <person name="Harwood C.S."/>
            <person name="Richardson P."/>
        </authorList>
    </citation>
    <scope>NUCLEOTIDE SEQUENCE [LARGE SCALE GENOMIC DNA]</scope>
    <source>
        <strain evidence="1 2">BisB5</strain>
    </source>
</reference>
<sequence length="278" mass="30346" precursor="true">MSIPLKILLSRELELREERTIATIHVSESGGPVRPLITGREPHPTGRPVVVKAAFRALPWESMTGELSLIELAEVSTAVWRFMVQPHRLDMKVTGAKPVISFFPDFEMSVDAGVIDALDQGLPFWRAVMCTRQHTASSDCKTLIVEVKTDADRRLRDAEYRHKLELARELYGKLGWSFTTVVETPDLPTGAVAKAVHAIWTKKMTLVTSTDVGVAAGHIESRSGRSTYDEVAAALGPGPTGRAKLAALHVRRVVQIDLGRGLSGFSDVTMVDDGGAIL</sequence>
<proteinExistence type="predicted"/>
<accession>Q132V8</accession>
<dbReference type="eggNOG" id="ENOG50330W1">
    <property type="taxonomic scope" value="Bacteria"/>
</dbReference>
<dbReference type="HOGENOM" id="CLU_1000691_0_0_5"/>
<protein>
    <recommendedName>
        <fullName evidence="3">TnsA endonuclease N-terminal domain-containing protein</fullName>
    </recommendedName>
</protein>
<name>Q132V8_RHOPS</name>
<evidence type="ECO:0000313" key="2">
    <source>
        <dbReference type="Proteomes" id="UP000001818"/>
    </source>
</evidence>
<dbReference type="STRING" id="316057.RPD_3658"/>
<evidence type="ECO:0000313" key="1">
    <source>
        <dbReference type="EMBL" id="ABE40881.1"/>
    </source>
</evidence>
<dbReference type="Proteomes" id="UP000001818">
    <property type="component" value="Chromosome"/>
</dbReference>
<dbReference type="BioCyc" id="RPAL316057:RPD_RS18390-MONOMER"/>
<organism evidence="1 2">
    <name type="scientific">Rhodopseudomonas palustris (strain BisB5)</name>
    <dbReference type="NCBI Taxonomy" id="316057"/>
    <lineage>
        <taxon>Bacteria</taxon>
        <taxon>Pseudomonadati</taxon>
        <taxon>Pseudomonadota</taxon>
        <taxon>Alphaproteobacteria</taxon>
        <taxon>Hyphomicrobiales</taxon>
        <taxon>Nitrobacteraceae</taxon>
        <taxon>Rhodopseudomonas</taxon>
    </lineage>
</organism>